<sequence length="285" mass="32004">MNDDVDSGNLAKVRRYYDRTESRLGYNYILGGTKHFGWYDGRLSMWSFRRALERMEDELARRLGLPSGAKVLDAGCGTGAVARALASRAGLHVTGMDILDWNLRMARERAAAAGLQDRTEFHLGDYHKLPFPDESFDGVYTMETLVHAADPTAVLKEFHRVLRPGGRLVHFEYAHPPQNAMRASSWIALQDVCRLAAMPAWLEFEDGVLDELVKAAGFTGVTTEDVTRRMMPMVRAFYIMGVFPYFVGRAIGKVEKTVNAMSGVEMFQHQDAWSYNITVATKPEA</sequence>
<gene>
    <name evidence="3" type="ORF">ACTOB_002552</name>
</gene>
<dbReference type="InterPro" id="IPR029063">
    <property type="entry name" value="SAM-dependent_MTases_sf"/>
</dbReference>
<evidence type="ECO:0000313" key="4">
    <source>
        <dbReference type="Proteomes" id="UP001240150"/>
    </source>
</evidence>
<keyword evidence="4" id="KW-1185">Reference proteome</keyword>
<evidence type="ECO:0000313" key="3">
    <source>
        <dbReference type="EMBL" id="WIM98930.1"/>
    </source>
</evidence>
<dbReference type="GO" id="GO:0008168">
    <property type="term" value="F:methyltransferase activity"/>
    <property type="evidence" value="ECO:0007669"/>
    <property type="project" value="UniProtKB-KW"/>
</dbReference>
<dbReference type="InterPro" id="IPR050447">
    <property type="entry name" value="Erg6_SMT_methyltransf"/>
</dbReference>
<protein>
    <submittedName>
        <fullName evidence="3">Methyltransferase domain-containing protein</fullName>
    </submittedName>
</protein>
<dbReference type="GO" id="GO:0032259">
    <property type="term" value="P:methylation"/>
    <property type="evidence" value="ECO:0007669"/>
    <property type="project" value="UniProtKB-KW"/>
</dbReference>
<feature type="domain" description="Methyltransferase type 11" evidence="2">
    <location>
        <begin position="72"/>
        <end position="169"/>
    </location>
</feature>
<reference evidence="3 4" key="1">
    <citation type="submission" date="2023-06" db="EMBL/GenBank/DDBJ databases">
        <authorList>
            <person name="Yushchuk O."/>
            <person name="Binda E."/>
            <person name="Ruckert-Reed C."/>
            <person name="Fedorenko V."/>
            <person name="Kalinowski J."/>
            <person name="Marinelli F."/>
        </authorList>
    </citation>
    <scope>NUCLEOTIDE SEQUENCE [LARGE SCALE GENOMIC DNA]</scope>
    <source>
        <strain evidence="3 4">NRRL 3884</strain>
    </source>
</reference>
<dbReference type="InterPro" id="IPR013216">
    <property type="entry name" value="Methyltransf_11"/>
</dbReference>
<dbReference type="PANTHER" id="PTHR44068">
    <property type="entry name" value="ZGC:194242"/>
    <property type="match status" value="1"/>
</dbReference>
<dbReference type="PANTHER" id="PTHR44068:SF1">
    <property type="entry name" value="HYPOTHETICAL LOC100005854"/>
    <property type="match status" value="1"/>
</dbReference>
<accession>A0ABY8WPX9</accession>
<dbReference type="EMBL" id="CP126980">
    <property type="protein sequence ID" value="WIM98930.1"/>
    <property type="molecule type" value="Genomic_DNA"/>
</dbReference>
<dbReference type="RefSeq" id="WP_284920365.1">
    <property type="nucleotide sequence ID" value="NZ_CP126980.1"/>
</dbReference>
<dbReference type="CDD" id="cd02440">
    <property type="entry name" value="AdoMet_MTases"/>
    <property type="match status" value="1"/>
</dbReference>
<keyword evidence="1" id="KW-0808">Transferase</keyword>
<evidence type="ECO:0000256" key="1">
    <source>
        <dbReference type="ARBA" id="ARBA00022679"/>
    </source>
</evidence>
<dbReference type="Gene3D" id="3.40.50.150">
    <property type="entry name" value="Vaccinia Virus protein VP39"/>
    <property type="match status" value="1"/>
</dbReference>
<organism evidence="3 4">
    <name type="scientific">Actinoplanes oblitus</name>
    <dbReference type="NCBI Taxonomy" id="3040509"/>
    <lineage>
        <taxon>Bacteria</taxon>
        <taxon>Bacillati</taxon>
        <taxon>Actinomycetota</taxon>
        <taxon>Actinomycetes</taxon>
        <taxon>Micromonosporales</taxon>
        <taxon>Micromonosporaceae</taxon>
        <taxon>Actinoplanes</taxon>
    </lineage>
</organism>
<keyword evidence="3" id="KW-0489">Methyltransferase</keyword>
<dbReference type="Proteomes" id="UP001240150">
    <property type="component" value="Chromosome"/>
</dbReference>
<name>A0ABY8WPX9_9ACTN</name>
<dbReference type="Pfam" id="PF08241">
    <property type="entry name" value="Methyltransf_11"/>
    <property type="match status" value="1"/>
</dbReference>
<proteinExistence type="predicted"/>
<dbReference type="SUPFAM" id="SSF53335">
    <property type="entry name" value="S-adenosyl-L-methionine-dependent methyltransferases"/>
    <property type="match status" value="1"/>
</dbReference>
<evidence type="ECO:0000259" key="2">
    <source>
        <dbReference type="Pfam" id="PF08241"/>
    </source>
</evidence>